<dbReference type="InterPro" id="IPR043128">
    <property type="entry name" value="Rev_trsase/Diguanyl_cyclase"/>
</dbReference>
<feature type="transmembrane region" description="Helical" evidence="1">
    <location>
        <begin position="96"/>
        <end position="117"/>
    </location>
</feature>
<name>A0A6G7ZKF1_9SPHN</name>
<dbReference type="NCBIfam" id="TIGR00254">
    <property type="entry name" value="GGDEF"/>
    <property type="match status" value="1"/>
</dbReference>
<dbReference type="PROSITE" id="PS50887">
    <property type="entry name" value="GGDEF"/>
    <property type="match status" value="1"/>
</dbReference>
<dbReference type="Proteomes" id="UP000502502">
    <property type="component" value="Chromosome"/>
</dbReference>
<dbReference type="EMBL" id="CP049871">
    <property type="protein sequence ID" value="QIL01395.1"/>
    <property type="molecule type" value="Genomic_DNA"/>
</dbReference>
<protein>
    <submittedName>
        <fullName evidence="3">Diguanylate cyclase</fullName>
    </submittedName>
</protein>
<dbReference type="InterPro" id="IPR052163">
    <property type="entry name" value="DGC-Regulatory_Protein"/>
</dbReference>
<proteinExistence type="predicted"/>
<dbReference type="SUPFAM" id="SSF55073">
    <property type="entry name" value="Nucleotide cyclase"/>
    <property type="match status" value="1"/>
</dbReference>
<dbReference type="PANTHER" id="PTHR46663:SF4">
    <property type="entry name" value="DIGUANYLATE CYCLASE DGCT-RELATED"/>
    <property type="match status" value="1"/>
</dbReference>
<dbReference type="KEGG" id="ssin:G7078_00350"/>
<evidence type="ECO:0000259" key="2">
    <source>
        <dbReference type="PROSITE" id="PS50887"/>
    </source>
</evidence>
<feature type="transmembrane region" description="Helical" evidence="1">
    <location>
        <begin position="123"/>
        <end position="141"/>
    </location>
</feature>
<sequence>MQTFALFRTRPVHAATYIELVRSLTTTVVPSAIMGALFAMTATICAARTGDPILAWIAVVGSLVAVIRGLVQLAINRQLRRPDLDETHARRLERQFAAIYLLFAAIVGAFTAAAFVLCPVDEQIAATALLVGYAAGVAAGVSLRPKISVPAVLLAVVPAIAGAAYVGGASHYQLPIILAALMLGGVGSMVSRYRTAVRLIEMRQLFASMAKRDPLTGLANRLALEQAFLDSVRACGGKLIVLHCLDLDRFKPVNDTYGHAVGDALLVAVGRRLERLLRPGDSAFRLGGDEFAVLQTGIVHPDESELAARRIVRALSEPYEIAGNQIVVGVSIGSARGVDCGPDLMLMLSVADKALYDIKHRGIPGQALAG</sequence>
<dbReference type="CDD" id="cd01949">
    <property type="entry name" value="GGDEF"/>
    <property type="match status" value="1"/>
</dbReference>
<feature type="transmembrane region" description="Helical" evidence="1">
    <location>
        <begin position="148"/>
        <end position="166"/>
    </location>
</feature>
<evidence type="ECO:0000313" key="4">
    <source>
        <dbReference type="Proteomes" id="UP000502502"/>
    </source>
</evidence>
<dbReference type="AlphaFoldDB" id="A0A6G7ZKF1"/>
<evidence type="ECO:0000256" key="1">
    <source>
        <dbReference type="SAM" id="Phobius"/>
    </source>
</evidence>
<keyword evidence="4" id="KW-1185">Reference proteome</keyword>
<dbReference type="PANTHER" id="PTHR46663">
    <property type="entry name" value="DIGUANYLATE CYCLASE DGCT-RELATED"/>
    <property type="match status" value="1"/>
</dbReference>
<dbReference type="InterPro" id="IPR000160">
    <property type="entry name" value="GGDEF_dom"/>
</dbReference>
<dbReference type="Pfam" id="PF00990">
    <property type="entry name" value="GGDEF"/>
    <property type="match status" value="1"/>
</dbReference>
<dbReference type="RefSeq" id="WP_166091854.1">
    <property type="nucleotide sequence ID" value="NZ_CP049871.1"/>
</dbReference>
<keyword evidence="1" id="KW-0472">Membrane</keyword>
<accession>A0A6G7ZKF1</accession>
<feature type="transmembrane region" description="Helical" evidence="1">
    <location>
        <begin position="53"/>
        <end position="75"/>
    </location>
</feature>
<gene>
    <name evidence="3" type="ORF">G7078_00350</name>
</gene>
<organism evidence="3 4">
    <name type="scientific">Sphingomonas sinipercae</name>
    <dbReference type="NCBI Taxonomy" id="2714944"/>
    <lineage>
        <taxon>Bacteria</taxon>
        <taxon>Pseudomonadati</taxon>
        <taxon>Pseudomonadota</taxon>
        <taxon>Alphaproteobacteria</taxon>
        <taxon>Sphingomonadales</taxon>
        <taxon>Sphingomonadaceae</taxon>
        <taxon>Sphingomonas</taxon>
    </lineage>
</organism>
<keyword evidence="1" id="KW-1133">Transmembrane helix</keyword>
<feature type="transmembrane region" description="Helical" evidence="1">
    <location>
        <begin position="172"/>
        <end position="193"/>
    </location>
</feature>
<evidence type="ECO:0000313" key="3">
    <source>
        <dbReference type="EMBL" id="QIL01395.1"/>
    </source>
</evidence>
<dbReference type="Gene3D" id="3.30.70.270">
    <property type="match status" value="1"/>
</dbReference>
<dbReference type="SMART" id="SM00267">
    <property type="entry name" value="GGDEF"/>
    <property type="match status" value="1"/>
</dbReference>
<keyword evidence="1" id="KW-0812">Transmembrane</keyword>
<dbReference type="InterPro" id="IPR029787">
    <property type="entry name" value="Nucleotide_cyclase"/>
</dbReference>
<feature type="domain" description="GGDEF" evidence="2">
    <location>
        <begin position="238"/>
        <end position="370"/>
    </location>
</feature>
<reference evidence="3 4" key="1">
    <citation type="submission" date="2020-03" db="EMBL/GenBank/DDBJ databases">
        <title>Sphingomonas sp. nov., isolated from fish.</title>
        <authorList>
            <person name="Hyun D.-W."/>
            <person name="Bae J.-W."/>
        </authorList>
    </citation>
    <scope>NUCLEOTIDE SEQUENCE [LARGE SCALE GENOMIC DNA]</scope>
    <source>
        <strain evidence="3 4">HDW15C</strain>
    </source>
</reference>
<feature type="transmembrane region" description="Helical" evidence="1">
    <location>
        <begin position="20"/>
        <end position="41"/>
    </location>
</feature>